<feature type="region of interest" description="Disordered" evidence="1">
    <location>
        <begin position="86"/>
        <end position="105"/>
    </location>
</feature>
<evidence type="ECO:0000256" key="1">
    <source>
        <dbReference type="SAM" id="MobiDB-lite"/>
    </source>
</evidence>
<organism evidence="2 3">
    <name type="scientific">Exophiala viscosa</name>
    <dbReference type="NCBI Taxonomy" id="2486360"/>
    <lineage>
        <taxon>Eukaryota</taxon>
        <taxon>Fungi</taxon>
        <taxon>Dikarya</taxon>
        <taxon>Ascomycota</taxon>
        <taxon>Pezizomycotina</taxon>
        <taxon>Eurotiomycetes</taxon>
        <taxon>Chaetothyriomycetidae</taxon>
        <taxon>Chaetothyriales</taxon>
        <taxon>Herpotrichiellaceae</taxon>
        <taxon>Exophiala</taxon>
    </lineage>
</organism>
<evidence type="ECO:0000313" key="3">
    <source>
        <dbReference type="Proteomes" id="UP001203852"/>
    </source>
</evidence>
<feature type="region of interest" description="Disordered" evidence="1">
    <location>
        <begin position="1"/>
        <end position="48"/>
    </location>
</feature>
<sequence>MTPNIMKSQTDTSKFAGQDPKATGATDPNNNNFSNYNPASGDKSSSILSSEGAIGSQFKADGAIGSIGQAVGGPLAANGMIGKNFTEHGSVGGSINSAVGGTKKD</sequence>
<feature type="compositionally biased region" description="Polar residues" evidence="1">
    <location>
        <begin position="1"/>
        <end position="15"/>
    </location>
</feature>
<dbReference type="EMBL" id="MU404355">
    <property type="protein sequence ID" value="KAI1612179.1"/>
    <property type="molecule type" value="Genomic_DNA"/>
</dbReference>
<reference evidence="2" key="1">
    <citation type="journal article" date="2022" name="bioRxiv">
        <title>Deciphering the potential niche of two novel black yeast fungi from a biological soil crust based on their genomes, phenotypes, and melanin regulation.</title>
        <authorList>
            <consortium name="DOE Joint Genome Institute"/>
            <person name="Carr E.C."/>
            <person name="Barton Q."/>
            <person name="Grambo S."/>
            <person name="Sullivan M."/>
            <person name="Renfro C.M."/>
            <person name="Kuo A."/>
            <person name="Pangilinan J."/>
            <person name="Lipzen A."/>
            <person name="Keymanesh K."/>
            <person name="Savage E."/>
            <person name="Barry K."/>
            <person name="Grigoriev I.V."/>
            <person name="Riekhof W.R."/>
            <person name="Harris S.S."/>
        </authorList>
    </citation>
    <scope>NUCLEOTIDE SEQUENCE</scope>
    <source>
        <strain evidence="2">JF 03-4F</strain>
    </source>
</reference>
<accession>A0AAN6DT38</accession>
<keyword evidence="3" id="KW-1185">Reference proteome</keyword>
<comment type="caution">
    <text evidence="2">The sequence shown here is derived from an EMBL/GenBank/DDBJ whole genome shotgun (WGS) entry which is preliminary data.</text>
</comment>
<protein>
    <submittedName>
        <fullName evidence="2">Uncharacterized protein</fullName>
    </submittedName>
</protein>
<dbReference type="AlphaFoldDB" id="A0AAN6DT38"/>
<name>A0AAN6DT38_9EURO</name>
<dbReference type="Proteomes" id="UP001203852">
    <property type="component" value="Unassembled WGS sequence"/>
</dbReference>
<gene>
    <name evidence="2" type="ORF">EDD36DRAFT_466018</name>
</gene>
<evidence type="ECO:0000313" key="2">
    <source>
        <dbReference type="EMBL" id="KAI1612179.1"/>
    </source>
</evidence>
<proteinExistence type="predicted"/>